<sequence>MARAIAAMTRTTAWLPCMTGPCDRRMKTGGSARARKTARQLVPGKKKLEAGIRNRTVVYGFAGRCITTLPPRR</sequence>
<dbReference type="EMBL" id="FMSH01000040">
    <property type="protein sequence ID" value="SCU73826.1"/>
    <property type="molecule type" value="Genomic_DNA"/>
</dbReference>
<dbReference type="AlphaFoldDB" id="A0A1K0I9K6"/>
<accession>A0A1K0I9K6</accession>
<reference evidence="1" key="1">
    <citation type="submission" date="2016-09" db="EMBL/GenBank/DDBJ databases">
        <authorList>
            <person name="Capua I."/>
            <person name="De Benedictis P."/>
            <person name="Joannis T."/>
            <person name="Lombin L.H."/>
            <person name="Cattoli G."/>
        </authorList>
    </citation>
    <scope>NUCLEOTIDE SEQUENCE</scope>
    <source>
        <strain evidence="1">B9</strain>
    </source>
</reference>
<proteinExistence type="predicted"/>
<protein>
    <submittedName>
        <fullName evidence="1">Uncharacterized protein</fullName>
    </submittedName>
</protein>
<name>A0A1K0I9K6_CUPNE</name>
<organism evidence="1">
    <name type="scientific">Cupriavidus necator</name>
    <name type="common">Alcaligenes eutrophus</name>
    <name type="synonym">Ralstonia eutropha</name>
    <dbReference type="NCBI Taxonomy" id="106590"/>
    <lineage>
        <taxon>Bacteria</taxon>
        <taxon>Pseudomonadati</taxon>
        <taxon>Pseudomonadota</taxon>
        <taxon>Betaproteobacteria</taxon>
        <taxon>Burkholderiales</taxon>
        <taxon>Burkholderiaceae</taxon>
        <taxon>Cupriavidus</taxon>
    </lineage>
</organism>
<gene>
    <name evidence="1" type="ORF">CNECB9_1340036</name>
</gene>
<evidence type="ECO:0000313" key="1">
    <source>
        <dbReference type="EMBL" id="SCU73826.1"/>
    </source>
</evidence>